<evidence type="ECO:0000259" key="1">
    <source>
        <dbReference type="Pfam" id="PF13785"/>
    </source>
</evidence>
<reference evidence="2 3" key="1">
    <citation type="submission" date="2017-09" db="EMBL/GenBank/DDBJ databases">
        <title>Depth-based differentiation of microbial function through sediment-hosted aquifers and enrichment of novel symbionts in the deep terrestrial subsurface.</title>
        <authorList>
            <person name="Probst A.J."/>
            <person name="Ladd B."/>
            <person name="Jarett J.K."/>
            <person name="Geller-Mcgrath D.E."/>
            <person name="Sieber C.M."/>
            <person name="Emerson J.B."/>
            <person name="Anantharaman K."/>
            <person name="Thomas B.C."/>
            <person name="Malmstrom R."/>
            <person name="Stieglmeier M."/>
            <person name="Klingl A."/>
            <person name="Woyke T."/>
            <person name="Ryan C.M."/>
            <person name="Banfield J.F."/>
        </authorList>
    </citation>
    <scope>NUCLEOTIDE SEQUENCE [LARGE SCALE GENOMIC DNA]</scope>
    <source>
        <strain evidence="2">CG10_big_fil_rev_8_21_14_0_10_51_16</strain>
    </source>
</reference>
<dbReference type="InterPro" id="IPR025235">
    <property type="entry name" value="DUF4178"/>
</dbReference>
<sequence>MNVTEFRSQVQPGATLYVGEQQFTIDQVVTFRMEDGSSYVKCFLNDDYIFADDLAQNIFYLVSKVDVPVTQPFPQKISFDGKEFDFLYDARATAEEVSGKEIYKKGQSEQFWDYQAGDDSYLSLGIEDATDGRWDCCGRIVQPEEVTLTLV</sequence>
<name>A0A2H0RFY4_9BACT</name>
<gene>
    <name evidence="2" type="ORF">COV10_03360</name>
</gene>
<feature type="domain" description="DUF4178" evidence="1">
    <location>
        <begin position="18"/>
        <end position="135"/>
    </location>
</feature>
<dbReference type="EMBL" id="PCYI01000021">
    <property type="protein sequence ID" value="PIR44705.1"/>
    <property type="molecule type" value="Genomic_DNA"/>
</dbReference>
<dbReference type="AlphaFoldDB" id="A0A2H0RFY4"/>
<accession>A0A2H0RFY4</accession>
<proteinExistence type="predicted"/>
<dbReference type="Proteomes" id="UP000228767">
    <property type="component" value="Unassembled WGS sequence"/>
</dbReference>
<organism evidence="2 3">
    <name type="scientific">Candidatus Vogelbacteria bacterium CG10_big_fil_rev_8_21_14_0_10_51_16</name>
    <dbReference type="NCBI Taxonomy" id="1975045"/>
    <lineage>
        <taxon>Bacteria</taxon>
        <taxon>Candidatus Vogeliibacteriota</taxon>
    </lineage>
</organism>
<protein>
    <recommendedName>
        <fullName evidence="1">DUF4178 domain-containing protein</fullName>
    </recommendedName>
</protein>
<evidence type="ECO:0000313" key="2">
    <source>
        <dbReference type="EMBL" id="PIR44705.1"/>
    </source>
</evidence>
<comment type="caution">
    <text evidence="2">The sequence shown here is derived from an EMBL/GenBank/DDBJ whole genome shotgun (WGS) entry which is preliminary data.</text>
</comment>
<evidence type="ECO:0000313" key="3">
    <source>
        <dbReference type="Proteomes" id="UP000228767"/>
    </source>
</evidence>
<dbReference type="Pfam" id="PF13785">
    <property type="entry name" value="DUF4178"/>
    <property type="match status" value="1"/>
</dbReference>